<dbReference type="PANTHER" id="PTHR18895:SF74">
    <property type="entry name" value="MTRF1L RELEASE FACTOR GLUTAMINE METHYLTRANSFERASE"/>
    <property type="match status" value="1"/>
</dbReference>
<reference evidence="3 4" key="1">
    <citation type="submission" date="2016-10" db="EMBL/GenBank/DDBJ databases">
        <authorList>
            <person name="Varghese N."/>
            <person name="Submissions S."/>
        </authorList>
    </citation>
    <scope>NUCLEOTIDE SEQUENCE [LARGE SCALE GENOMIC DNA]</scope>
    <source>
        <strain evidence="3 4">IAM 15147</strain>
    </source>
</reference>
<protein>
    <submittedName>
        <fullName evidence="3">Release factor glutamine methyltransferase</fullName>
    </submittedName>
</protein>
<dbReference type="GO" id="GO:0032259">
    <property type="term" value="P:methylation"/>
    <property type="evidence" value="ECO:0007669"/>
    <property type="project" value="UniProtKB-KW"/>
</dbReference>
<dbReference type="RefSeq" id="WP_092914896.1">
    <property type="nucleotide sequence ID" value="NZ_FOZN01000001.1"/>
</dbReference>
<dbReference type="PANTHER" id="PTHR18895">
    <property type="entry name" value="HEMK METHYLTRANSFERASE"/>
    <property type="match status" value="1"/>
</dbReference>
<sequence>MEPAAPHGYDAEEAELLAKLRGAGSVFAEEELAELQAAAEVDDDLEALRFFVERRTLGEPIEHIVGSAAFAELRVAVHAGVFVPRRRTLLLATIVADRLRELADRRAPGEPAPRLLDLGCGTGAIAALAMHRVPGIEVVAIDSDPAAVRCAQVNLPGAVVVRADEIEALHGLPAPGSIAPGADGPGPDAPGTGAPAGTGASALFDVIAANLPYVPSAELVHLPHDTLEYESALALDGGFDGLDPLGEHATAMAAHLRTGGIAVTEVAPHQVETAAAILEAVGFSAIEVRGDDEIGATALIATR</sequence>
<dbReference type="InterPro" id="IPR007848">
    <property type="entry name" value="Small_mtfrase_dom"/>
</dbReference>
<dbReference type="Gene3D" id="3.40.50.150">
    <property type="entry name" value="Vaccinia Virus protein VP39"/>
    <property type="match status" value="1"/>
</dbReference>
<dbReference type="GO" id="GO:0008168">
    <property type="term" value="F:methyltransferase activity"/>
    <property type="evidence" value="ECO:0007669"/>
    <property type="project" value="UniProtKB-KW"/>
</dbReference>
<feature type="domain" description="Methyltransferase small" evidence="2">
    <location>
        <begin position="112"/>
        <end position="155"/>
    </location>
</feature>
<dbReference type="Proteomes" id="UP000198506">
    <property type="component" value="Unassembled WGS sequence"/>
</dbReference>
<dbReference type="AlphaFoldDB" id="A0AA94HJX5"/>
<dbReference type="SUPFAM" id="SSF53335">
    <property type="entry name" value="S-adenosyl-L-methionine-dependent methyltransferases"/>
    <property type="match status" value="1"/>
</dbReference>
<evidence type="ECO:0000313" key="4">
    <source>
        <dbReference type="Proteomes" id="UP000198506"/>
    </source>
</evidence>
<keyword evidence="4" id="KW-1185">Reference proteome</keyword>
<keyword evidence="3" id="KW-0808">Transferase</keyword>
<feature type="region of interest" description="Disordered" evidence="1">
    <location>
        <begin position="174"/>
        <end position="195"/>
    </location>
</feature>
<gene>
    <name evidence="3" type="ORF">SAMN04487783_0136</name>
</gene>
<organism evidence="3 4">
    <name type="scientific">Agrococcus baldri</name>
    <dbReference type="NCBI Taxonomy" id="153730"/>
    <lineage>
        <taxon>Bacteria</taxon>
        <taxon>Bacillati</taxon>
        <taxon>Actinomycetota</taxon>
        <taxon>Actinomycetes</taxon>
        <taxon>Micrococcales</taxon>
        <taxon>Microbacteriaceae</taxon>
        <taxon>Agrococcus</taxon>
    </lineage>
</organism>
<accession>A0AA94HJX5</accession>
<dbReference type="InterPro" id="IPR029063">
    <property type="entry name" value="SAM-dependent_MTases_sf"/>
</dbReference>
<evidence type="ECO:0000313" key="3">
    <source>
        <dbReference type="EMBL" id="SFR97733.1"/>
    </source>
</evidence>
<evidence type="ECO:0000259" key="2">
    <source>
        <dbReference type="Pfam" id="PF05175"/>
    </source>
</evidence>
<dbReference type="EMBL" id="FOZN01000001">
    <property type="protein sequence ID" value="SFR97733.1"/>
    <property type="molecule type" value="Genomic_DNA"/>
</dbReference>
<name>A0AA94HJX5_9MICO</name>
<evidence type="ECO:0000256" key="1">
    <source>
        <dbReference type="SAM" id="MobiDB-lite"/>
    </source>
</evidence>
<dbReference type="CDD" id="cd02440">
    <property type="entry name" value="AdoMet_MTases"/>
    <property type="match status" value="1"/>
</dbReference>
<comment type="caution">
    <text evidence="3">The sequence shown here is derived from an EMBL/GenBank/DDBJ whole genome shotgun (WGS) entry which is preliminary data.</text>
</comment>
<keyword evidence="3" id="KW-0489">Methyltransferase</keyword>
<proteinExistence type="predicted"/>
<dbReference type="InterPro" id="IPR050320">
    <property type="entry name" value="N5-glutamine_MTase"/>
</dbReference>
<dbReference type="Pfam" id="PF05175">
    <property type="entry name" value="MTS"/>
    <property type="match status" value="1"/>
</dbReference>